<name>S8C4Q3_9LAMI</name>
<dbReference type="SUPFAM" id="SSF81324">
    <property type="entry name" value="Voltage-gated potassium channels"/>
    <property type="match status" value="1"/>
</dbReference>
<evidence type="ECO:0000256" key="2">
    <source>
        <dbReference type="ARBA" id="ARBA00022692"/>
    </source>
</evidence>
<reference evidence="9 10" key="1">
    <citation type="journal article" date="2013" name="BMC Genomics">
        <title>The miniature genome of a carnivorous plant Genlisea aurea contains a low number of genes and short non-coding sequences.</title>
        <authorList>
            <person name="Leushkin E.V."/>
            <person name="Sutormin R.A."/>
            <person name="Nabieva E.R."/>
            <person name="Penin A.A."/>
            <person name="Kondrashov A.S."/>
            <person name="Logacheva M.D."/>
        </authorList>
    </citation>
    <scope>NUCLEOTIDE SEQUENCE [LARGE SCALE GENOMIC DNA]</scope>
</reference>
<keyword evidence="3 7" id="KW-1133">Transmembrane helix</keyword>
<evidence type="ECO:0000256" key="7">
    <source>
        <dbReference type="SAM" id="Phobius"/>
    </source>
</evidence>
<feature type="transmembrane region" description="Helical" evidence="7">
    <location>
        <begin position="116"/>
        <end position="137"/>
    </location>
</feature>
<dbReference type="GO" id="GO:0034220">
    <property type="term" value="P:monoatomic ion transmembrane transport"/>
    <property type="evidence" value="ECO:0007669"/>
    <property type="project" value="UniProtKB-KW"/>
</dbReference>
<comment type="subcellular location">
    <subcellularLocation>
        <location evidence="1">Membrane</location>
        <topology evidence="1">Multi-pass membrane protein</topology>
    </subcellularLocation>
</comment>
<dbReference type="PANTHER" id="PTHR45651:SF52">
    <property type="entry name" value="CYCLIC NUCLEOTIDE-GATED ION CHANNEL 5-RELATED"/>
    <property type="match status" value="1"/>
</dbReference>
<evidence type="ECO:0000313" key="9">
    <source>
        <dbReference type="EMBL" id="EPS59341.1"/>
    </source>
</evidence>
<evidence type="ECO:0000259" key="8">
    <source>
        <dbReference type="Pfam" id="PF00520"/>
    </source>
</evidence>
<organism evidence="9 10">
    <name type="scientific">Genlisea aurea</name>
    <dbReference type="NCBI Taxonomy" id="192259"/>
    <lineage>
        <taxon>Eukaryota</taxon>
        <taxon>Viridiplantae</taxon>
        <taxon>Streptophyta</taxon>
        <taxon>Embryophyta</taxon>
        <taxon>Tracheophyta</taxon>
        <taxon>Spermatophyta</taxon>
        <taxon>Magnoliopsida</taxon>
        <taxon>eudicotyledons</taxon>
        <taxon>Gunneridae</taxon>
        <taxon>Pentapetalae</taxon>
        <taxon>asterids</taxon>
        <taxon>lamiids</taxon>
        <taxon>Lamiales</taxon>
        <taxon>Lentibulariaceae</taxon>
        <taxon>Genlisea</taxon>
    </lineage>
</organism>
<dbReference type="EMBL" id="AUSU01008437">
    <property type="protein sequence ID" value="EPS59341.1"/>
    <property type="molecule type" value="Genomic_DNA"/>
</dbReference>
<proteinExistence type="predicted"/>
<feature type="transmembrane region" description="Helical" evidence="7">
    <location>
        <begin position="149"/>
        <end position="167"/>
    </location>
</feature>
<feature type="region of interest" description="Disordered" evidence="6">
    <location>
        <begin position="38"/>
        <end position="58"/>
    </location>
</feature>
<evidence type="ECO:0000313" key="10">
    <source>
        <dbReference type="Proteomes" id="UP000015453"/>
    </source>
</evidence>
<dbReference type="GO" id="GO:0016020">
    <property type="term" value="C:membrane"/>
    <property type="evidence" value="ECO:0007669"/>
    <property type="project" value="UniProtKB-SubCell"/>
</dbReference>
<keyword evidence="5" id="KW-0813">Transport</keyword>
<dbReference type="InterPro" id="IPR005821">
    <property type="entry name" value="Ion_trans_dom"/>
</dbReference>
<keyword evidence="5" id="KW-0406">Ion transport</keyword>
<keyword evidence="5" id="KW-0407">Ion channel</keyword>
<gene>
    <name evidence="9" type="ORF">M569_15467</name>
</gene>
<protein>
    <recommendedName>
        <fullName evidence="8">Ion transport domain-containing protein</fullName>
    </recommendedName>
</protein>
<feature type="non-terminal residue" evidence="9">
    <location>
        <position position="290"/>
    </location>
</feature>
<keyword evidence="4 7" id="KW-0472">Membrane</keyword>
<evidence type="ECO:0000256" key="4">
    <source>
        <dbReference type="ARBA" id="ARBA00023136"/>
    </source>
</evidence>
<feature type="transmembrane region" description="Helical" evidence="7">
    <location>
        <begin position="205"/>
        <end position="226"/>
    </location>
</feature>
<dbReference type="OrthoDB" id="421226at2759"/>
<evidence type="ECO:0000256" key="3">
    <source>
        <dbReference type="ARBA" id="ARBA00022989"/>
    </source>
</evidence>
<dbReference type="Proteomes" id="UP000015453">
    <property type="component" value="Unassembled WGS sequence"/>
</dbReference>
<evidence type="ECO:0000256" key="5">
    <source>
        <dbReference type="ARBA" id="ARBA00023303"/>
    </source>
</evidence>
<feature type="non-terminal residue" evidence="9">
    <location>
        <position position="1"/>
    </location>
</feature>
<feature type="transmembrane region" description="Helical" evidence="7">
    <location>
        <begin position="238"/>
        <end position="256"/>
    </location>
</feature>
<sequence>YKSQYIGGQKEKFIRLDDLDSFRSEMAAKNRCGFSLENMGGGGGGSQPAAPPPPTATTVQSKSLRIGLQRGSEGLLTIGRSLRSGVTRAVFPEDLAVSQRKIIDPQDKTLLLWNKLLVISCILAVSMDPLFLYLPVFDEGRMCLHIDARLAYATTTLRTVVDAFYILRMVLQFRTAFIAPSSRVFGRGELVIDPKEIANRYIYRYFFVDLFSVLPIPQIVVWRFLYRSEGTDVLGTKEALVIIVFVQYIPRFLRFVPLTSELKKSAGVFAETAWAGAAYYLLWFMLASHV</sequence>
<feature type="transmembrane region" description="Helical" evidence="7">
    <location>
        <begin position="268"/>
        <end position="286"/>
    </location>
</feature>
<evidence type="ECO:0000256" key="1">
    <source>
        <dbReference type="ARBA" id="ARBA00004141"/>
    </source>
</evidence>
<accession>S8C4Q3</accession>
<comment type="caution">
    <text evidence="9">The sequence shown here is derived from an EMBL/GenBank/DDBJ whole genome shotgun (WGS) entry which is preliminary data.</text>
</comment>
<dbReference type="AlphaFoldDB" id="S8C4Q3"/>
<feature type="domain" description="Ion transport" evidence="8">
    <location>
        <begin position="115"/>
        <end position="289"/>
    </location>
</feature>
<dbReference type="PANTHER" id="PTHR45651">
    <property type="entry name" value="CYCLIC NUCLEOTIDE-GATED ION CHANNEL 15-RELATED-RELATED"/>
    <property type="match status" value="1"/>
</dbReference>
<keyword evidence="2 7" id="KW-0812">Transmembrane</keyword>
<evidence type="ECO:0000256" key="6">
    <source>
        <dbReference type="SAM" id="MobiDB-lite"/>
    </source>
</evidence>
<dbReference type="Pfam" id="PF00520">
    <property type="entry name" value="Ion_trans"/>
    <property type="match status" value="1"/>
</dbReference>
<keyword evidence="10" id="KW-1185">Reference proteome</keyword>